<name>A0A8J3BB90_9BACI</name>
<gene>
    <name evidence="1" type="ORF">GCM10007043_05900</name>
</gene>
<comment type="caution">
    <text evidence="1">The sequence shown here is derived from an EMBL/GenBank/DDBJ whole genome shotgun (WGS) entry which is preliminary data.</text>
</comment>
<keyword evidence="2" id="KW-1185">Reference proteome</keyword>
<proteinExistence type="predicted"/>
<accession>A0A8J3BB90</accession>
<sequence>MTVPLSAFSSHRSADQTQLVALVQNPHTIFVYWEIGEDRRKLAEEITGCAWEELSFFLRVHQMGDGGGKGGLETVGVWDIPVHRDANNWYIHALTPGAFYRIHYGVRTERHAFFTLLYSRLLQTPWTSPDAYIPYPGQEGPLVVPPTRYELTRLLSARASETSPKDQQANG</sequence>
<reference evidence="1" key="2">
    <citation type="submission" date="2020-09" db="EMBL/GenBank/DDBJ databases">
        <authorList>
            <person name="Sun Q."/>
            <person name="Ohkuma M."/>
        </authorList>
    </citation>
    <scope>NUCLEOTIDE SEQUENCE</scope>
    <source>
        <strain evidence="1">JCM 14719</strain>
    </source>
</reference>
<protein>
    <recommendedName>
        <fullName evidence="3">DUF4912 domain-containing protein</fullName>
    </recommendedName>
</protein>
<evidence type="ECO:0000313" key="2">
    <source>
        <dbReference type="Proteomes" id="UP000637720"/>
    </source>
</evidence>
<dbReference type="Proteomes" id="UP000637720">
    <property type="component" value="Unassembled WGS sequence"/>
</dbReference>
<dbReference type="EMBL" id="BMOF01000007">
    <property type="protein sequence ID" value="GGJ94921.1"/>
    <property type="molecule type" value="Genomic_DNA"/>
</dbReference>
<organism evidence="1 2">
    <name type="scientific">Calditerricola satsumensis</name>
    <dbReference type="NCBI Taxonomy" id="373054"/>
    <lineage>
        <taxon>Bacteria</taxon>
        <taxon>Bacillati</taxon>
        <taxon>Bacillota</taxon>
        <taxon>Bacilli</taxon>
        <taxon>Bacillales</taxon>
        <taxon>Bacillaceae</taxon>
        <taxon>Calditerricola</taxon>
    </lineage>
</organism>
<dbReference type="AlphaFoldDB" id="A0A8J3BB90"/>
<reference evidence="1" key="1">
    <citation type="journal article" date="2014" name="Int. J. Syst. Evol. Microbiol.">
        <title>Complete genome sequence of Corynebacterium casei LMG S-19264T (=DSM 44701T), isolated from a smear-ripened cheese.</title>
        <authorList>
            <consortium name="US DOE Joint Genome Institute (JGI-PGF)"/>
            <person name="Walter F."/>
            <person name="Albersmeier A."/>
            <person name="Kalinowski J."/>
            <person name="Ruckert C."/>
        </authorList>
    </citation>
    <scope>NUCLEOTIDE SEQUENCE</scope>
    <source>
        <strain evidence="1">JCM 14719</strain>
    </source>
</reference>
<dbReference type="InterPro" id="IPR032585">
    <property type="entry name" value="DUF4912"/>
</dbReference>
<dbReference type="Pfam" id="PF16258">
    <property type="entry name" value="DUF4912"/>
    <property type="match status" value="1"/>
</dbReference>
<evidence type="ECO:0000313" key="1">
    <source>
        <dbReference type="EMBL" id="GGJ94921.1"/>
    </source>
</evidence>
<dbReference type="RefSeq" id="WP_054671206.1">
    <property type="nucleotide sequence ID" value="NZ_BMOF01000007.1"/>
</dbReference>
<evidence type="ECO:0008006" key="3">
    <source>
        <dbReference type="Google" id="ProtNLM"/>
    </source>
</evidence>